<dbReference type="RefSeq" id="WP_046503082.1">
    <property type="nucleotide sequence ID" value="NZ_LANI01000002.1"/>
</dbReference>
<evidence type="ECO:0000313" key="7">
    <source>
        <dbReference type="EMBL" id="KKJ78437.1"/>
    </source>
</evidence>
<protein>
    <recommendedName>
        <fullName evidence="3">N-acetylmuramoyl-L-alanine amidase</fullName>
        <ecNumber evidence="3">3.5.1.28</ecNumber>
    </recommendedName>
</protein>
<dbReference type="Proteomes" id="UP000034491">
    <property type="component" value="Unassembled WGS sequence"/>
</dbReference>
<keyword evidence="5" id="KW-0961">Cell wall biogenesis/degradation</keyword>
<dbReference type="EMBL" id="LANI01000002">
    <property type="protein sequence ID" value="KKJ78437.1"/>
    <property type="molecule type" value="Genomic_DNA"/>
</dbReference>
<keyword evidence="4" id="KW-0378">Hydrolase</keyword>
<gene>
    <name evidence="7" type="ORF">WH95_03910</name>
</gene>
<dbReference type="EC" id="3.5.1.28" evidence="3"/>
<evidence type="ECO:0000313" key="8">
    <source>
        <dbReference type="Proteomes" id="UP000034491"/>
    </source>
</evidence>
<dbReference type="InterPro" id="IPR036366">
    <property type="entry name" value="PGBDSf"/>
</dbReference>
<dbReference type="InterPro" id="IPR051206">
    <property type="entry name" value="NAMLAA_amidase_2"/>
</dbReference>
<dbReference type="AlphaFoldDB" id="A0A0M2R9B2"/>
<evidence type="ECO:0000256" key="1">
    <source>
        <dbReference type="ARBA" id="ARBA00001561"/>
    </source>
</evidence>
<evidence type="ECO:0000256" key="3">
    <source>
        <dbReference type="ARBA" id="ARBA00011901"/>
    </source>
</evidence>
<sequence>MKINHTFGSPNYGPRPQNGEIDMLLMHYTGMQTGQEALERLCAPEAQVSAHYLVEEDGEVFQLVSEENRAWHAGLAYWKGVTDINSCSIGIEIVNPGHEWGYRYFPTAQMDSAIKLSKRIIEQHAIPAHRVLAHSDVAPDRKEDPGELFDWRLLAQQGVGLWPDTTTQSDNLLQDEFILKLGEYGYNVDMESPTGSLTKAAIIAFQRHFRPGKLDGQVDRECCQILANLHSQLDDD</sequence>
<dbReference type="SMART" id="SM00644">
    <property type="entry name" value="Ami_2"/>
    <property type="match status" value="1"/>
</dbReference>
<evidence type="ECO:0000259" key="6">
    <source>
        <dbReference type="SMART" id="SM00644"/>
    </source>
</evidence>
<dbReference type="PATRIC" id="fig|1549748.8.peg.1390"/>
<comment type="catalytic activity">
    <reaction evidence="1">
        <text>Hydrolyzes the link between N-acetylmuramoyl residues and L-amino acid residues in certain cell-wall glycopeptides.</text>
        <dbReference type="EC" id="3.5.1.28"/>
    </reaction>
</comment>
<dbReference type="GO" id="GO:0009253">
    <property type="term" value="P:peptidoglycan catabolic process"/>
    <property type="evidence" value="ECO:0007669"/>
    <property type="project" value="InterPro"/>
</dbReference>
<evidence type="ECO:0000256" key="5">
    <source>
        <dbReference type="ARBA" id="ARBA00023316"/>
    </source>
</evidence>
<dbReference type="GO" id="GO:0071555">
    <property type="term" value="P:cell wall organization"/>
    <property type="evidence" value="ECO:0007669"/>
    <property type="project" value="UniProtKB-KW"/>
</dbReference>
<dbReference type="STRING" id="1549748.WH95_03910"/>
<dbReference type="InterPro" id="IPR002502">
    <property type="entry name" value="Amidase_domain"/>
</dbReference>
<dbReference type="InterPro" id="IPR036505">
    <property type="entry name" value="Amidase/PGRP_sf"/>
</dbReference>
<reference evidence="7 8" key="1">
    <citation type="submission" date="2015-03" db="EMBL/GenBank/DDBJ databases">
        <title>Genome sequence of Kiloniella sp. P1-1, isolated from the gut microflora of Pacific white shrimp, Penaeus vannamei.</title>
        <authorList>
            <person name="Shao Z."/>
            <person name="Wang L."/>
            <person name="Li X."/>
        </authorList>
    </citation>
    <scope>NUCLEOTIDE SEQUENCE [LARGE SCALE GENOMIC DNA]</scope>
    <source>
        <strain evidence="7 8">P1-1</strain>
    </source>
</reference>
<dbReference type="InterPro" id="IPR036365">
    <property type="entry name" value="PGBD-like_sf"/>
</dbReference>
<name>A0A0M2R9B2_9PROT</name>
<evidence type="ECO:0000256" key="4">
    <source>
        <dbReference type="ARBA" id="ARBA00022801"/>
    </source>
</evidence>
<dbReference type="CDD" id="cd06583">
    <property type="entry name" value="PGRP"/>
    <property type="match status" value="1"/>
</dbReference>
<dbReference type="GO" id="GO:0008745">
    <property type="term" value="F:N-acetylmuramoyl-L-alanine amidase activity"/>
    <property type="evidence" value="ECO:0007669"/>
    <property type="project" value="UniProtKB-EC"/>
</dbReference>
<evidence type="ECO:0000256" key="2">
    <source>
        <dbReference type="ARBA" id="ARBA00007553"/>
    </source>
</evidence>
<dbReference type="PANTHER" id="PTHR30417">
    <property type="entry name" value="N-ACETYLMURAMOYL-L-ALANINE AMIDASE AMID"/>
    <property type="match status" value="1"/>
</dbReference>
<dbReference type="Pfam" id="PF01510">
    <property type="entry name" value="Amidase_2"/>
    <property type="match status" value="1"/>
</dbReference>
<comment type="similarity">
    <text evidence="2">Belongs to the N-acetylmuramoyl-L-alanine amidase 2 family.</text>
</comment>
<proteinExistence type="inferred from homology"/>
<dbReference type="PANTHER" id="PTHR30417:SF1">
    <property type="entry name" value="N-ACETYLMURAMOYL-L-ALANINE AMIDASE AMID"/>
    <property type="match status" value="1"/>
</dbReference>
<dbReference type="GO" id="GO:0009254">
    <property type="term" value="P:peptidoglycan turnover"/>
    <property type="evidence" value="ECO:0007669"/>
    <property type="project" value="TreeGrafter"/>
</dbReference>
<feature type="domain" description="N-acetylmuramoyl-L-alanine amidase" evidence="6">
    <location>
        <begin position="9"/>
        <end position="146"/>
    </location>
</feature>
<comment type="caution">
    <text evidence="7">The sequence shown here is derived from an EMBL/GenBank/DDBJ whole genome shotgun (WGS) entry which is preliminary data.</text>
</comment>
<organism evidence="7 8">
    <name type="scientific">Kiloniella litopenaei</name>
    <dbReference type="NCBI Taxonomy" id="1549748"/>
    <lineage>
        <taxon>Bacteria</taxon>
        <taxon>Pseudomonadati</taxon>
        <taxon>Pseudomonadota</taxon>
        <taxon>Alphaproteobacteria</taxon>
        <taxon>Rhodospirillales</taxon>
        <taxon>Kiloniellaceae</taxon>
        <taxon>Kiloniella</taxon>
    </lineage>
</organism>
<dbReference type="SUPFAM" id="SSF47090">
    <property type="entry name" value="PGBD-like"/>
    <property type="match status" value="1"/>
</dbReference>
<accession>A0A0M2R9B2</accession>
<keyword evidence="8" id="KW-1185">Reference proteome</keyword>
<dbReference type="GO" id="GO:0019867">
    <property type="term" value="C:outer membrane"/>
    <property type="evidence" value="ECO:0007669"/>
    <property type="project" value="TreeGrafter"/>
</dbReference>
<dbReference type="SUPFAM" id="SSF55846">
    <property type="entry name" value="N-acetylmuramoyl-L-alanine amidase-like"/>
    <property type="match status" value="1"/>
</dbReference>
<dbReference type="Gene3D" id="1.10.101.10">
    <property type="entry name" value="PGBD-like superfamily/PGBD"/>
    <property type="match status" value="1"/>
</dbReference>
<dbReference type="Gene3D" id="3.40.80.10">
    <property type="entry name" value="Peptidoglycan recognition protein-like"/>
    <property type="match status" value="1"/>
</dbReference>